<dbReference type="PROSITE" id="PS50088">
    <property type="entry name" value="ANK_REPEAT"/>
    <property type="match status" value="2"/>
</dbReference>
<accession>A0A074WUH7</accession>
<dbReference type="EMBL" id="KL584826">
    <property type="protein sequence ID" value="KEQ66046.1"/>
    <property type="molecule type" value="Genomic_DNA"/>
</dbReference>
<dbReference type="HOGENOM" id="CLU_000288_34_14_1"/>
<evidence type="ECO:0000256" key="1">
    <source>
        <dbReference type="ARBA" id="ARBA00022737"/>
    </source>
</evidence>
<dbReference type="PANTHER" id="PTHR10039">
    <property type="entry name" value="AMELOGENIN"/>
    <property type="match status" value="1"/>
</dbReference>
<dbReference type="SUPFAM" id="SSF52540">
    <property type="entry name" value="P-loop containing nucleoside triphosphate hydrolases"/>
    <property type="match status" value="1"/>
</dbReference>
<feature type="non-terminal residue" evidence="4">
    <location>
        <position position="595"/>
    </location>
</feature>
<dbReference type="PRINTS" id="PR01415">
    <property type="entry name" value="ANKYRIN"/>
</dbReference>
<gene>
    <name evidence="4" type="ORF">M437DRAFT_33477</name>
</gene>
<evidence type="ECO:0000256" key="2">
    <source>
        <dbReference type="PROSITE-ProRule" id="PRU00023"/>
    </source>
</evidence>
<dbReference type="GeneID" id="63912623"/>
<feature type="repeat" description="ANK" evidence="2">
    <location>
        <begin position="523"/>
        <end position="545"/>
    </location>
</feature>
<evidence type="ECO:0000313" key="4">
    <source>
        <dbReference type="EMBL" id="KEQ66046.1"/>
    </source>
</evidence>
<proteinExistence type="predicted"/>
<dbReference type="RefSeq" id="XP_040883069.1">
    <property type="nucleotide sequence ID" value="XM_041019250.1"/>
</dbReference>
<dbReference type="InterPro" id="IPR056884">
    <property type="entry name" value="NPHP3-like_N"/>
</dbReference>
<dbReference type="InterPro" id="IPR002110">
    <property type="entry name" value="Ankyrin_rpt"/>
</dbReference>
<dbReference type="Gene3D" id="1.25.40.20">
    <property type="entry name" value="Ankyrin repeat-containing domain"/>
    <property type="match status" value="1"/>
</dbReference>
<dbReference type="PANTHER" id="PTHR10039:SF5">
    <property type="entry name" value="NACHT DOMAIN-CONTAINING PROTEIN"/>
    <property type="match status" value="1"/>
</dbReference>
<dbReference type="Gene3D" id="3.40.50.300">
    <property type="entry name" value="P-loop containing nucleotide triphosphate hydrolases"/>
    <property type="match status" value="1"/>
</dbReference>
<organism evidence="4 5">
    <name type="scientific">Aureobasidium melanogenum (strain CBS 110374)</name>
    <name type="common">Aureobasidium pullulans var. melanogenum</name>
    <dbReference type="NCBI Taxonomy" id="1043003"/>
    <lineage>
        <taxon>Eukaryota</taxon>
        <taxon>Fungi</taxon>
        <taxon>Dikarya</taxon>
        <taxon>Ascomycota</taxon>
        <taxon>Pezizomycotina</taxon>
        <taxon>Dothideomycetes</taxon>
        <taxon>Dothideomycetidae</taxon>
        <taxon>Dothideales</taxon>
        <taxon>Saccotheciaceae</taxon>
        <taxon>Aureobasidium</taxon>
    </lineage>
</organism>
<dbReference type="InterPro" id="IPR027417">
    <property type="entry name" value="P-loop_NTPase"/>
</dbReference>
<protein>
    <recommendedName>
        <fullName evidence="3">Nephrocystin 3-like N-terminal domain-containing protein</fullName>
    </recommendedName>
</protein>
<evidence type="ECO:0000259" key="3">
    <source>
        <dbReference type="Pfam" id="PF24883"/>
    </source>
</evidence>
<name>A0A074WUH7_AURM1</name>
<reference evidence="4 5" key="1">
    <citation type="journal article" date="2014" name="BMC Genomics">
        <title>Genome sequencing of four Aureobasidium pullulans varieties: biotechnological potential, stress tolerance, and description of new species.</title>
        <authorList>
            <person name="Gostin Ar C."/>
            <person name="Ohm R.A."/>
            <person name="Kogej T."/>
            <person name="Sonjak S."/>
            <person name="Turk M."/>
            <person name="Zajc J."/>
            <person name="Zalar P."/>
            <person name="Grube M."/>
            <person name="Sun H."/>
            <person name="Han J."/>
            <person name="Sharma A."/>
            <person name="Chiniquy J."/>
            <person name="Ngan C.Y."/>
            <person name="Lipzen A."/>
            <person name="Barry K."/>
            <person name="Grigoriev I.V."/>
            <person name="Gunde-Cimerman N."/>
        </authorList>
    </citation>
    <scope>NUCLEOTIDE SEQUENCE [LARGE SCALE GENOMIC DNA]</scope>
    <source>
        <strain evidence="4 5">CBS 110374</strain>
    </source>
</reference>
<keyword evidence="1" id="KW-0677">Repeat</keyword>
<sequence>MYNRLHEISDATSGTCSWVLDNNTLRDWQHAQCGLLWVKGKPGTGKSTIMKYLWDYFAPANSSEARITASFFCHGRGVDLQKSSSGIYRALLHQLVEQMPSLHQDFEKRFQARCKAQGPYGSAWDWMDAELRDFTKDYLLRSCSELELLIFVDALDECGEDCARELLDFFQRVVTASEAQNDSTLKICVSSRHYPLVRADVLFEVVVDGENSADIHLYVDQKLNAFRDSTQRHDELVLSIASRAGEIFQWSVLVVAKVIRSLEGRKPVELILRDIEETPQQLFQLYRQIVRSYLDDTNVDLRDKKQFSDLFQWVALAKRPLSVLELRSALLIDWVDQHSQHSLPTYADLYARDPFGADVEFLSCGLAKVVEELHYNSVFLTVEFIHHSVQDYFLSGGGLQDLQDLQDSDSATTARRTAELNITGTCHKSVLLSDADAHIRHPLLDYALEYIFLHARSAEEGQAMQNDLVQILNFPQDDCMTNLAKFSSLYRCNLLHVAARFDIPNLISSVLDLAPKLNALDSEGATPLMLAAQNGYIRIVEQLVQTQRAHLNAKNPDCATALHLAIEHGHVDIAKALIHHGANVRARDCYHLTPL</sequence>
<dbReference type="Proteomes" id="UP000030672">
    <property type="component" value="Unassembled WGS sequence"/>
</dbReference>
<feature type="domain" description="Nephrocystin 3-like N-terminal" evidence="3">
    <location>
        <begin position="14"/>
        <end position="192"/>
    </location>
</feature>
<dbReference type="Pfam" id="PF24883">
    <property type="entry name" value="NPHP3_N"/>
    <property type="match status" value="1"/>
</dbReference>
<dbReference type="InterPro" id="IPR036770">
    <property type="entry name" value="Ankyrin_rpt-contain_sf"/>
</dbReference>
<keyword evidence="5" id="KW-1185">Reference proteome</keyword>
<evidence type="ECO:0000313" key="5">
    <source>
        <dbReference type="Proteomes" id="UP000030672"/>
    </source>
</evidence>
<dbReference type="STRING" id="1043003.A0A074WUH7"/>
<dbReference type="Pfam" id="PF12796">
    <property type="entry name" value="Ank_2"/>
    <property type="match status" value="1"/>
</dbReference>
<keyword evidence="2" id="KW-0040">ANK repeat</keyword>
<dbReference type="PROSITE" id="PS50297">
    <property type="entry name" value="ANK_REP_REGION"/>
    <property type="match status" value="2"/>
</dbReference>
<dbReference type="SMART" id="SM00248">
    <property type="entry name" value="ANK"/>
    <property type="match status" value="3"/>
</dbReference>
<dbReference type="SUPFAM" id="SSF48403">
    <property type="entry name" value="Ankyrin repeat"/>
    <property type="match status" value="1"/>
</dbReference>
<feature type="repeat" description="ANK" evidence="2">
    <location>
        <begin position="557"/>
        <end position="589"/>
    </location>
</feature>
<dbReference type="AlphaFoldDB" id="A0A074WUH7"/>